<protein>
    <submittedName>
        <fullName evidence="7">Tetratricopeptide repeat protein 28</fullName>
    </submittedName>
</protein>
<dbReference type="Pfam" id="PF00439">
    <property type="entry name" value="Bromodomain"/>
    <property type="match status" value="1"/>
</dbReference>
<feature type="coiled-coil region" evidence="4">
    <location>
        <begin position="1233"/>
        <end position="1293"/>
    </location>
</feature>
<feature type="repeat" description="TPR" evidence="3">
    <location>
        <begin position="1322"/>
        <end position="1355"/>
    </location>
</feature>
<feature type="compositionally biased region" description="Polar residues" evidence="5">
    <location>
        <begin position="465"/>
        <end position="481"/>
    </location>
</feature>
<feature type="repeat" description="TPR" evidence="3">
    <location>
        <begin position="1442"/>
        <end position="1475"/>
    </location>
</feature>
<dbReference type="Proteomes" id="UP000225706">
    <property type="component" value="Unassembled WGS sequence"/>
</dbReference>
<dbReference type="PANTHER" id="PTHR10098">
    <property type="entry name" value="RAPSYN-RELATED"/>
    <property type="match status" value="1"/>
</dbReference>
<dbReference type="SUPFAM" id="SSF47370">
    <property type="entry name" value="Bromodomain"/>
    <property type="match status" value="1"/>
</dbReference>
<dbReference type="PANTHER" id="PTHR10098:SF108">
    <property type="entry name" value="TETRATRICOPEPTIDE REPEAT PROTEIN 28"/>
    <property type="match status" value="1"/>
</dbReference>
<dbReference type="SMART" id="SM00297">
    <property type="entry name" value="BROMO"/>
    <property type="match status" value="1"/>
</dbReference>
<evidence type="ECO:0000256" key="4">
    <source>
        <dbReference type="SAM" id="Coils"/>
    </source>
</evidence>
<dbReference type="STRING" id="50429.A0A2B4RYS1"/>
<feature type="compositionally biased region" description="Acidic residues" evidence="5">
    <location>
        <begin position="757"/>
        <end position="766"/>
    </location>
</feature>
<evidence type="ECO:0000256" key="2">
    <source>
        <dbReference type="PROSITE-ProRule" id="PRU00035"/>
    </source>
</evidence>
<feature type="region of interest" description="Disordered" evidence="5">
    <location>
        <begin position="186"/>
        <end position="244"/>
    </location>
</feature>
<dbReference type="Pfam" id="PF13424">
    <property type="entry name" value="TPR_12"/>
    <property type="match status" value="6"/>
</dbReference>
<comment type="caution">
    <text evidence="7">The sequence shown here is derived from an EMBL/GenBank/DDBJ whole genome shotgun (WGS) entry which is preliminary data.</text>
</comment>
<feature type="region of interest" description="Disordered" evidence="5">
    <location>
        <begin position="640"/>
        <end position="866"/>
    </location>
</feature>
<dbReference type="PRINTS" id="PR00503">
    <property type="entry name" value="BROMODOMAIN"/>
</dbReference>
<feature type="compositionally biased region" description="Basic and acidic residues" evidence="5">
    <location>
        <begin position="818"/>
        <end position="829"/>
    </location>
</feature>
<organism evidence="7 8">
    <name type="scientific">Stylophora pistillata</name>
    <name type="common">Smooth cauliflower coral</name>
    <dbReference type="NCBI Taxonomy" id="50429"/>
    <lineage>
        <taxon>Eukaryota</taxon>
        <taxon>Metazoa</taxon>
        <taxon>Cnidaria</taxon>
        <taxon>Anthozoa</taxon>
        <taxon>Hexacorallia</taxon>
        <taxon>Scleractinia</taxon>
        <taxon>Astrocoeniina</taxon>
        <taxon>Pocilloporidae</taxon>
        <taxon>Stylophora</taxon>
    </lineage>
</organism>
<evidence type="ECO:0000256" key="5">
    <source>
        <dbReference type="SAM" id="MobiDB-lite"/>
    </source>
</evidence>
<evidence type="ECO:0000256" key="1">
    <source>
        <dbReference type="ARBA" id="ARBA00023117"/>
    </source>
</evidence>
<dbReference type="InterPro" id="IPR001487">
    <property type="entry name" value="Bromodomain"/>
</dbReference>
<evidence type="ECO:0000256" key="3">
    <source>
        <dbReference type="PROSITE-ProRule" id="PRU00339"/>
    </source>
</evidence>
<evidence type="ECO:0000259" key="6">
    <source>
        <dbReference type="PROSITE" id="PS50014"/>
    </source>
</evidence>
<proteinExistence type="predicted"/>
<feature type="compositionally biased region" description="Polar residues" evidence="5">
    <location>
        <begin position="491"/>
        <end position="511"/>
    </location>
</feature>
<keyword evidence="8" id="KW-1185">Reference proteome</keyword>
<feature type="repeat" description="TPR" evidence="3">
    <location>
        <begin position="1562"/>
        <end position="1595"/>
    </location>
</feature>
<feature type="compositionally biased region" description="Acidic residues" evidence="5">
    <location>
        <begin position="785"/>
        <end position="794"/>
    </location>
</feature>
<sequence>MASRFASLTIEEITQINDEAVPENTKEATKFGLAVFTEQKLPSDQSSDEWTIREKLALASSVVRSGDQNWVSVSRGIKPLLETGCCAKPRQPDFFSQKNCAVHYSEMLEKVNTPKRKRTNEGGGAETPGDQIVRKLTFERIEELKKSIRNDQFTYKKLKERIEEVKSGKLDQKLPGLWDEIKMRKKMRPPPAPQQEGDGSGPVTPTTPTMPITLTTPGGQPGVQTGGAKPQGNQPLSSPQKGKQLRIPKPTAKYAHYYFLLSVQIPVLVAYRALGMVREFEEQAARMGCRSILKKVAKCAEVLGLELDLEHVQGIKKEVWRCQIKKLEDEIRNQRWQGRLVTTRLEDESLRADGCFWWLTERKNCPSHTIAGLVKLYEQLLPIFQKYQQQLQQRHGHSSQSSPLSQAPDGLATPSERSPLDGGTFSPGLGGGPSGGLGQSGGSFSSVTQLQSSKGEPMDVDLSTILASDSQGDMVTPQVSPRKTDRVPQSPVRQQSGTSTPAVASSQGSNESPLVSLLSQPSSKDSKQIRRASNPDQEMPPTKELESLTSQSSQLSDPLPTPHSTASQSTGQASDSQKSDGKHFLGGMDSSVLVEPSTGTPVENSLSVIGSERGTTGGTQAVLSVSTPVPAISVNPKTAPLTATLPSPLAITPPPTTPPADRKEIIAQKFEPAVKNSEKNSGTELASDILENDASTARASTERSAVIPEIKVETIETPVSSPRVQKRASKPGRPGRPPRAARRNQRHRSKSATSTDNEGDVEEEHEEESKMETLDVESEKASEKTEDEEENESIAEEKKEDSDEEMERESGDEAVSDPGDRSQSEKDEPCSSMKEFLLDKAGSESVPGSPASQVSQGSSDEQEAIQAQKTWKKSIMLVWRAAANHKYANVFLHPVTDDEAPGYHSIVFRPMDLSTIKKNIENGTIRTTSEFQRDMMLMFQNALMYNSADHDVYRMAEEMGDDVMEQIQSYIATQIMVDSKMLRGHRQDANKAMMDNTKEQVPTTLLISIGLAVAIFLLNTGRVLQAIKMCQECFILLRNGALREDIPDTKLLYQGVFTTAIKAHFRLFANTSTEEYLREQLLLFQESDNPPEKGWLQLTLAKILQDKNKFAEAVRFYKSAMAIMKTNRDSHGEAITYGNLGILFRSLTKYDKAQEYQEKALAITIKIGDKKGEAASYGNLGTLFQSHGRYDKAQEYQEKALAIRIEIGDKKGEATSYGNLGTLFQSLDKYDKAQEYEEKALAIRKEMGEKEGEARSYGNLGTLFQSLGRYDKAQEYQEKALAIRKEIDEKEGEATSYGNLGALFQSLALAIRKEIGEKEGEARSYGNLGTLFRTLGRYDKAQEYQEKALAIRKEIGEKQGEAASYGNLGTLFQSLCRYDKAQEYEEKALAIRIEIGDKKGEAASYGNLGTLFHALGRYDKAQEYQEKALAISIEICDKGGEAARYANLGTLFGSLGEHDKAFRYFDAALLIAKSIPCRATEVSIYGNLAALFLSSGKFSKGDDYLKKARAIRMKIGDRAGEGADYRNLGLISLQRGEYIKAEEYHKKALAIHLKMGHRDEEAAEYFNLGVCFNSLGNYDLAEEYLKKGLLLSKDIGRNPIELKCLCNLAVLRLSQFDRKGAFSYLYRCTEKFDTLRGFIKDSDQFKISLLEEHGASIYQLLSWLLSSIGSSEDALYVEELKRARGLADLMAAQFCIEEQISGNPQSWCGIQNIIMKESDSTCLYISVGKADVRFWILKAKGAIHFIKKEASPNKNELTGLVPDLDKFLKESFCNPAKDITKTNLHLCHNIIIASVADLLREPEIIIVPDSCMYQVPFAALTDKEGKYFSDTFKIRIVPSMTTLKLIQDSPPEYHSKSGALIVGDPEVREVLYKGRCTIVEPLPRARKEAETIGSRLGVKPLIGDRATKQAVLQAINSVSLIHFAAHGSPDRGEIVLCPKDPIDCPPREKDYLLTMKDISEVQVRAKLVVLSCCHSARGQVKAEGVVGIARAFLGSGARSVLAARWALEDEATEEFMSCFYDHLFRGKSASESLHEARKWMRGNGFDKVSQWASFMLIGDNVTFDFENWPKSTTP</sequence>
<feature type="compositionally biased region" description="Polar residues" evidence="5">
    <location>
        <begin position="597"/>
        <end position="608"/>
    </location>
</feature>
<feature type="compositionally biased region" description="Low complexity" evidence="5">
    <location>
        <begin position="201"/>
        <end position="218"/>
    </location>
</feature>
<dbReference type="Gene3D" id="1.20.920.10">
    <property type="entry name" value="Bromodomain-like"/>
    <property type="match status" value="1"/>
</dbReference>
<dbReference type="Pfam" id="PF12770">
    <property type="entry name" value="CHAT"/>
    <property type="match status" value="1"/>
</dbReference>
<keyword evidence="3" id="KW-0802">TPR repeat</keyword>
<dbReference type="InterPro" id="IPR011990">
    <property type="entry name" value="TPR-like_helical_dom_sf"/>
</dbReference>
<dbReference type="InterPro" id="IPR036427">
    <property type="entry name" value="Bromodomain-like_sf"/>
</dbReference>
<feature type="repeat" description="TPR" evidence="3">
    <location>
        <begin position="1134"/>
        <end position="1167"/>
    </location>
</feature>
<dbReference type="Pfam" id="PF13181">
    <property type="entry name" value="TPR_8"/>
    <property type="match status" value="1"/>
</dbReference>
<dbReference type="CDD" id="cd05507">
    <property type="entry name" value="Bromo_brd8_like"/>
    <property type="match status" value="1"/>
</dbReference>
<reference evidence="8" key="1">
    <citation type="journal article" date="2017" name="bioRxiv">
        <title>Comparative analysis of the genomes of Stylophora pistillata and Acropora digitifera provides evidence for extensive differences between species of corals.</title>
        <authorList>
            <person name="Voolstra C.R."/>
            <person name="Li Y."/>
            <person name="Liew Y.J."/>
            <person name="Baumgarten S."/>
            <person name="Zoccola D."/>
            <person name="Flot J.-F."/>
            <person name="Tambutte S."/>
            <person name="Allemand D."/>
            <person name="Aranda M."/>
        </authorList>
    </citation>
    <scope>NUCLEOTIDE SEQUENCE [LARGE SCALE GENOMIC DNA]</scope>
</reference>
<dbReference type="PROSITE" id="PS50005">
    <property type="entry name" value="TPR"/>
    <property type="match status" value="8"/>
</dbReference>
<feature type="repeat" description="TPR" evidence="3">
    <location>
        <begin position="1402"/>
        <end position="1435"/>
    </location>
</feature>
<keyword evidence="4" id="KW-0175">Coiled coil</keyword>
<evidence type="ECO:0000313" key="8">
    <source>
        <dbReference type="Proteomes" id="UP000225706"/>
    </source>
</evidence>
<feature type="repeat" description="TPR" evidence="3">
    <location>
        <begin position="1174"/>
        <end position="1207"/>
    </location>
</feature>
<feature type="compositionally biased region" description="Low complexity" evidence="5">
    <location>
        <begin position="512"/>
        <end position="523"/>
    </location>
</feature>
<accession>A0A2B4RYS1</accession>
<dbReference type="InterPro" id="IPR037966">
    <property type="entry name" value="Brd8_Bromo_dom"/>
</dbReference>
<feature type="compositionally biased region" description="Polar residues" evidence="5">
    <location>
        <begin position="231"/>
        <end position="241"/>
    </location>
</feature>
<dbReference type="EMBL" id="LSMT01000275">
    <property type="protein sequence ID" value="PFX21468.1"/>
    <property type="molecule type" value="Genomic_DNA"/>
</dbReference>
<gene>
    <name evidence="7" type="primary">TTC28</name>
    <name evidence="7" type="ORF">AWC38_SpisGene14044</name>
</gene>
<dbReference type="Gene3D" id="1.25.40.10">
    <property type="entry name" value="Tetratricopeptide repeat domain"/>
    <property type="match status" value="3"/>
</dbReference>
<feature type="compositionally biased region" description="Acidic residues" evidence="5">
    <location>
        <begin position="802"/>
        <end position="815"/>
    </location>
</feature>
<feature type="domain" description="Bromo" evidence="6">
    <location>
        <begin position="883"/>
        <end position="953"/>
    </location>
</feature>
<dbReference type="InterPro" id="IPR024983">
    <property type="entry name" value="CHAT_dom"/>
</dbReference>
<feature type="repeat" description="TPR" evidence="3">
    <location>
        <begin position="1254"/>
        <end position="1287"/>
    </location>
</feature>
<feature type="compositionally biased region" description="Polar residues" evidence="5">
    <location>
        <begin position="562"/>
        <end position="576"/>
    </location>
</feature>
<feature type="compositionally biased region" description="Basic residues" evidence="5">
    <location>
        <begin position="739"/>
        <end position="750"/>
    </location>
</feature>
<dbReference type="OrthoDB" id="10040854at2759"/>
<name>A0A2B4RYS1_STYPI</name>
<keyword evidence="1 2" id="KW-0103">Bromodomain</keyword>
<feature type="compositionally biased region" description="Low complexity" evidence="5">
    <location>
        <begin position="694"/>
        <end position="705"/>
    </location>
</feature>
<feature type="compositionally biased region" description="Low complexity" evidence="5">
    <location>
        <begin position="547"/>
        <end position="558"/>
    </location>
</feature>
<dbReference type="SMART" id="SM00028">
    <property type="entry name" value="TPR"/>
    <property type="match status" value="13"/>
</dbReference>
<dbReference type="PROSITE" id="PS50014">
    <property type="entry name" value="BROMODOMAIN_2"/>
    <property type="match status" value="1"/>
</dbReference>
<dbReference type="SUPFAM" id="SSF48452">
    <property type="entry name" value="TPR-like"/>
    <property type="match status" value="4"/>
</dbReference>
<feature type="compositionally biased region" description="Basic and acidic residues" evidence="5">
    <location>
        <begin position="767"/>
        <end position="784"/>
    </location>
</feature>
<evidence type="ECO:0000313" key="7">
    <source>
        <dbReference type="EMBL" id="PFX21468.1"/>
    </source>
</evidence>
<feature type="compositionally biased region" description="Polar residues" evidence="5">
    <location>
        <begin position="391"/>
        <end position="405"/>
    </location>
</feature>
<dbReference type="InterPro" id="IPR019734">
    <property type="entry name" value="TPR_rpt"/>
</dbReference>
<feature type="compositionally biased region" description="Polar residues" evidence="5">
    <location>
        <begin position="850"/>
        <end position="866"/>
    </location>
</feature>
<feature type="compositionally biased region" description="Low complexity" evidence="5">
    <location>
        <begin position="640"/>
        <end position="650"/>
    </location>
</feature>
<feature type="repeat" description="TPR" evidence="3">
    <location>
        <begin position="1214"/>
        <end position="1247"/>
    </location>
</feature>
<feature type="region of interest" description="Disordered" evidence="5">
    <location>
        <begin position="391"/>
        <end position="619"/>
    </location>
</feature>
<feature type="compositionally biased region" description="Gly residues" evidence="5">
    <location>
        <begin position="428"/>
        <end position="441"/>
    </location>
</feature>